<dbReference type="PANTHER" id="PTHR46411:SF3">
    <property type="entry name" value="AAA+ ATPASE DOMAIN-CONTAINING PROTEIN"/>
    <property type="match status" value="1"/>
</dbReference>
<evidence type="ECO:0000259" key="1">
    <source>
        <dbReference type="SMART" id="SM00382"/>
    </source>
</evidence>
<keyword evidence="3" id="KW-1185">Reference proteome</keyword>
<gene>
    <name evidence="2" type="ORF">DXN05_18290</name>
</gene>
<dbReference type="GO" id="GO:0016887">
    <property type="term" value="F:ATP hydrolysis activity"/>
    <property type="evidence" value="ECO:0007669"/>
    <property type="project" value="InterPro"/>
</dbReference>
<keyword evidence="2" id="KW-0547">Nucleotide-binding</keyword>
<dbReference type="RefSeq" id="WP_116848718.1">
    <property type="nucleotide sequence ID" value="NZ_QTJU01000007.1"/>
</dbReference>
<dbReference type="GO" id="GO:0005524">
    <property type="term" value="F:ATP binding"/>
    <property type="evidence" value="ECO:0007669"/>
    <property type="project" value="UniProtKB-KW"/>
</dbReference>
<reference evidence="2 3" key="1">
    <citation type="submission" date="2018-08" db="EMBL/GenBank/DDBJ databases">
        <title>Chitinophagaceae sp. K23C18032701, a novel bacterium isolated from forest soil.</title>
        <authorList>
            <person name="Wang C."/>
        </authorList>
    </citation>
    <scope>NUCLEOTIDE SEQUENCE [LARGE SCALE GENOMIC DNA]</scope>
    <source>
        <strain evidence="2 3">K23C18032701</strain>
    </source>
</reference>
<dbReference type="EMBL" id="QTJU01000007">
    <property type="protein sequence ID" value="RFM26934.1"/>
    <property type="molecule type" value="Genomic_DNA"/>
</dbReference>
<dbReference type="InterPro" id="IPR027417">
    <property type="entry name" value="P-loop_NTPase"/>
</dbReference>
<dbReference type="InterPro" id="IPR003959">
    <property type="entry name" value="ATPase_AAA_core"/>
</dbReference>
<evidence type="ECO:0000313" key="2">
    <source>
        <dbReference type="EMBL" id="RFM26934.1"/>
    </source>
</evidence>
<protein>
    <submittedName>
        <fullName evidence="2">ATP-binding protein</fullName>
    </submittedName>
</protein>
<dbReference type="InterPro" id="IPR054472">
    <property type="entry name" value="WHD"/>
</dbReference>
<dbReference type="PANTHER" id="PTHR46411">
    <property type="entry name" value="FAMILY ATPASE, PUTATIVE-RELATED"/>
    <property type="match status" value="1"/>
</dbReference>
<evidence type="ECO:0000313" key="3">
    <source>
        <dbReference type="Proteomes" id="UP000261284"/>
    </source>
</evidence>
<dbReference type="SUPFAM" id="SSF52540">
    <property type="entry name" value="P-loop containing nucleoside triphosphate hydrolases"/>
    <property type="match status" value="1"/>
</dbReference>
<accession>A0A3E1NGI2</accession>
<dbReference type="Gene3D" id="3.40.50.300">
    <property type="entry name" value="P-loop containing nucleotide triphosphate hydrolases"/>
    <property type="match status" value="1"/>
</dbReference>
<comment type="caution">
    <text evidence="2">The sequence shown here is derived from an EMBL/GenBank/DDBJ whole genome shotgun (WGS) entry which is preliminary data.</text>
</comment>
<keyword evidence="2" id="KW-0067">ATP-binding</keyword>
<proteinExistence type="predicted"/>
<feature type="domain" description="AAA+ ATPase" evidence="1">
    <location>
        <begin position="451"/>
        <end position="583"/>
    </location>
</feature>
<dbReference type="OrthoDB" id="7438987at2"/>
<dbReference type="Proteomes" id="UP000261284">
    <property type="component" value="Unassembled WGS sequence"/>
</dbReference>
<dbReference type="SMART" id="SM00382">
    <property type="entry name" value="AAA"/>
    <property type="match status" value="1"/>
</dbReference>
<sequence length="664" mass="73350">MSTAQQLSWPEANQRYLMAAVQQIRLQLQLFYTPADDGETRLQQANEAVAQAQAQLPAPAALDVLCNKFNLSAFERSVLLLSAGAELDAGFALLLSQMEGDSARMLPSFGLALSVLGNAHWNALTPQAPLRYWRLIELLPSQLLTTSLLKIDEQVLHYLTGIPQLDERFTGVLDGLLIPVTEVPSQVALAQQARQLCMSRMVDGWPVMVLSGAQSGDKPAIAQAICSLMQLPLYQVVLQAVPTNAKDITEYTRLWNRTIALTNCALLVDMATADMNDKVKLQTINALISQVQGLVIVCSSQWKPAVRQQCLLFEVPRPSSAEQLTLWKDTLQPYTDTLNGELEKLVGQFSLDAQAIHSTGSQVLQQMAVYTATATAPDAAAISRVLWKSCAIHTRAPIHELAQRIEPAATWDDLVLPDIQKSMLRQMGEQVKQRAKVYQQWGFAAMASRGLGITSLFSGESGTGKTMAAEVLAGELQLDLFRIDLSQVVNKYIGETEKNLGRIFDAAEDSCAILLFDEADALFGKRSDIKDSHDRYSNIEVSYLLQRMEAYRGLAILTTNMRSALDKAFLRRIRFVVQFPFPDAAQRAEIWRRIFPAGTPTSDIDIARLSRLNMAGGNIRNIALNAAFMAAGENTSIQMPHLMHAAKNEYQKLEKIFSNSELNA</sequence>
<name>A0A3E1NGI2_9BACT</name>
<dbReference type="InterPro" id="IPR003593">
    <property type="entry name" value="AAA+_ATPase"/>
</dbReference>
<dbReference type="AlphaFoldDB" id="A0A3E1NGI2"/>
<dbReference type="CDD" id="cd19481">
    <property type="entry name" value="RecA-like_protease"/>
    <property type="match status" value="1"/>
</dbReference>
<dbReference type="Pfam" id="PF00004">
    <property type="entry name" value="AAA"/>
    <property type="match status" value="1"/>
</dbReference>
<organism evidence="2 3">
    <name type="scientific">Deminuibacter soli</name>
    <dbReference type="NCBI Taxonomy" id="2291815"/>
    <lineage>
        <taxon>Bacteria</taxon>
        <taxon>Pseudomonadati</taxon>
        <taxon>Bacteroidota</taxon>
        <taxon>Chitinophagia</taxon>
        <taxon>Chitinophagales</taxon>
        <taxon>Chitinophagaceae</taxon>
        <taxon>Deminuibacter</taxon>
    </lineage>
</organism>
<dbReference type="Pfam" id="PF22977">
    <property type="entry name" value="WHD"/>
    <property type="match status" value="1"/>
</dbReference>